<dbReference type="InterPro" id="IPR010087">
    <property type="entry name" value="Flav_short"/>
</dbReference>
<evidence type="ECO:0000259" key="8">
    <source>
        <dbReference type="PROSITE" id="PS50902"/>
    </source>
</evidence>
<dbReference type="Gene3D" id="3.40.50.360">
    <property type="match status" value="1"/>
</dbReference>
<evidence type="ECO:0000313" key="10">
    <source>
        <dbReference type="Proteomes" id="UP000294902"/>
    </source>
</evidence>
<dbReference type="InterPro" id="IPR029039">
    <property type="entry name" value="Flavoprotein-like_sf"/>
</dbReference>
<keyword evidence="6 7" id="KW-0249">Electron transport</keyword>
<evidence type="ECO:0000256" key="2">
    <source>
        <dbReference type="ARBA" id="ARBA00005267"/>
    </source>
</evidence>
<dbReference type="PANTHER" id="PTHR43717:SF1">
    <property type="entry name" value="ANAEROBIC NITRIC OXIDE REDUCTASE FLAVORUBREDOXIN"/>
    <property type="match status" value="1"/>
</dbReference>
<keyword evidence="5 7" id="KW-0288">FMN</keyword>
<gene>
    <name evidence="9" type="ORF">EDC18_103131</name>
</gene>
<evidence type="ECO:0000256" key="3">
    <source>
        <dbReference type="ARBA" id="ARBA00022448"/>
    </source>
</evidence>
<keyword evidence="10" id="KW-1185">Reference proteome</keyword>
<reference evidence="9 10" key="1">
    <citation type="submission" date="2019-03" db="EMBL/GenBank/DDBJ databases">
        <title>Genomic Encyclopedia of Type Strains, Phase IV (KMG-IV): sequencing the most valuable type-strain genomes for metagenomic binning, comparative biology and taxonomic classification.</title>
        <authorList>
            <person name="Goeker M."/>
        </authorList>
    </citation>
    <scope>NUCLEOTIDE SEQUENCE [LARGE SCALE GENOMIC DNA]</scope>
    <source>
        <strain evidence="9 10">DSM 24629</strain>
    </source>
</reference>
<comment type="cofactor">
    <cofactor evidence="1 7">
        <name>FMN</name>
        <dbReference type="ChEBI" id="CHEBI:58210"/>
    </cofactor>
</comment>
<dbReference type="GO" id="GO:0009055">
    <property type="term" value="F:electron transfer activity"/>
    <property type="evidence" value="ECO:0007669"/>
    <property type="project" value="UniProtKB-UniRule"/>
</dbReference>
<sequence length="141" mass="15700">MKIITIIYWSGTGNTKIMADAIAEGAKEGGTIVEVLDVNKASVDKVLNSDVVAFGCPSMGDEVLEEYEMEPFMESLEKVDLNEKAVALFGSYDWGDGQWMRDWEERIKNMGVNLLSEGLIIQNTPDDDGLEECRVFGRNLK</sequence>
<protein>
    <recommendedName>
        <fullName evidence="7">Flavodoxin</fullName>
    </recommendedName>
</protein>
<keyword evidence="3 7" id="KW-0813">Transport</keyword>
<name>A0A4R3ML54_9FIRM</name>
<dbReference type="NCBIfam" id="TIGR01753">
    <property type="entry name" value="flav_short"/>
    <property type="match status" value="1"/>
</dbReference>
<evidence type="ECO:0000256" key="6">
    <source>
        <dbReference type="ARBA" id="ARBA00022982"/>
    </source>
</evidence>
<evidence type="ECO:0000313" key="9">
    <source>
        <dbReference type="EMBL" id="TCT15426.1"/>
    </source>
</evidence>
<evidence type="ECO:0000256" key="4">
    <source>
        <dbReference type="ARBA" id="ARBA00022630"/>
    </source>
</evidence>
<evidence type="ECO:0000256" key="1">
    <source>
        <dbReference type="ARBA" id="ARBA00001917"/>
    </source>
</evidence>
<dbReference type="AlphaFoldDB" id="A0A4R3ML54"/>
<feature type="domain" description="Flavodoxin-like" evidence="8">
    <location>
        <begin position="4"/>
        <end position="141"/>
    </location>
</feature>
<dbReference type="Pfam" id="PF00258">
    <property type="entry name" value="Flavodoxin_1"/>
    <property type="match status" value="1"/>
</dbReference>
<dbReference type="GO" id="GO:0010181">
    <property type="term" value="F:FMN binding"/>
    <property type="evidence" value="ECO:0007669"/>
    <property type="project" value="UniProtKB-UniRule"/>
</dbReference>
<dbReference type="Proteomes" id="UP000294902">
    <property type="component" value="Unassembled WGS sequence"/>
</dbReference>
<dbReference type="SUPFAM" id="SSF52218">
    <property type="entry name" value="Flavoproteins"/>
    <property type="match status" value="1"/>
</dbReference>
<accession>A0A4R3ML54</accession>
<evidence type="ECO:0000256" key="7">
    <source>
        <dbReference type="RuleBase" id="RU367037"/>
    </source>
</evidence>
<dbReference type="InterPro" id="IPR001226">
    <property type="entry name" value="Flavodoxin_CS"/>
</dbReference>
<keyword evidence="4 7" id="KW-0285">Flavoprotein</keyword>
<dbReference type="RefSeq" id="WP_132251108.1">
    <property type="nucleotide sequence ID" value="NZ_SMAL01000003.1"/>
</dbReference>
<dbReference type="PROSITE" id="PS50902">
    <property type="entry name" value="FLAVODOXIN_LIKE"/>
    <property type="match status" value="1"/>
</dbReference>
<comment type="caution">
    <text evidence="9">The sequence shown here is derived from an EMBL/GenBank/DDBJ whole genome shotgun (WGS) entry which is preliminary data.</text>
</comment>
<dbReference type="OrthoDB" id="9790745at2"/>
<dbReference type="InterPro" id="IPR008254">
    <property type="entry name" value="Flavodoxin/NO_synth"/>
</dbReference>
<organism evidence="9 10">
    <name type="scientific">Natranaerovirga pectinivora</name>
    <dbReference type="NCBI Taxonomy" id="682400"/>
    <lineage>
        <taxon>Bacteria</taxon>
        <taxon>Bacillati</taxon>
        <taxon>Bacillota</taxon>
        <taxon>Clostridia</taxon>
        <taxon>Lachnospirales</taxon>
        <taxon>Natranaerovirgaceae</taxon>
        <taxon>Natranaerovirga</taxon>
    </lineage>
</organism>
<dbReference type="GO" id="GO:0016651">
    <property type="term" value="F:oxidoreductase activity, acting on NAD(P)H"/>
    <property type="evidence" value="ECO:0007669"/>
    <property type="project" value="UniProtKB-ARBA"/>
</dbReference>
<proteinExistence type="inferred from homology"/>
<evidence type="ECO:0000256" key="5">
    <source>
        <dbReference type="ARBA" id="ARBA00022643"/>
    </source>
</evidence>
<comment type="similarity">
    <text evidence="2 7">Belongs to the flavodoxin family.</text>
</comment>
<dbReference type="EMBL" id="SMAL01000003">
    <property type="protein sequence ID" value="TCT15426.1"/>
    <property type="molecule type" value="Genomic_DNA"/>
</dbReference>
<dbReference type="PANTHER" id="PTHR43717">
    <property type="entry name" value="ANAEROBIC NITRIC OXIDE REDUCTASE FLAVORUBREDOXIN"/>
    <property type="match status" value="1"/>
</dbReference>
<comment type="function">
    <text evidence="7">Low-potential electron donor to a number of redox enzymes.</text>
</comment>
<dbReference type="PROSITE" id="PS00201">
    <property type="entry name" value="FLAVODOXIN"/>
    <property type="match status" value="1"/>
</dbReference>